<dbReference type="InterPro" id="IPR041920">
    <property type="entry name" value="ROS/MUCR_sf"/>
</dbReference>
<evidence type="ECO:0000256" key="2">
    <source>
        <dbReference type="SAM" id="MobiDB-lite"/>
    </source>
</evidence>
<comment type="similarity">
    <text evidence="1">Belongs to the ros/MucR family.</text>
</comment>
<evidence type="ECO:0000256" key="1">
    <source>
        <dbReference type="ARBA" id="ARBA00007031"/>
    </source>
</evidence>
<dbReference type="InterPro" id="IPR008807">
    <property type="entry name" value="ROS_MUCR"/>
</dbReference>
<name>A0ABU9Z4S7_9HYPH</name>
<proteinExistence type="inferred from homology"/>
<dbReference type="Proteomes" id="UP001404845">
    <property type="component" value="Unassembled WGS sequence"/>
</dbReference>
<organism evidence="3 4">
    <name type="scientific">Methylorubrum rhodesianum</name>
    <dbReference type="NCBI Taxonomy" id="29427"/>
    <lineage>
        <taxon>Bacteria</taxon>
        <taxon>Pseudomonadati</taxon>
        <taxon>Pseudomonadota</taxon>
        <taxon>Alphaproteobacteria</taxon>
        <taxon>Hyphomicrobiales</taxon>
        <taxon>Methylobacteriaceae</taxon>
        <taxon>Methylorubrum</taxon>
    </lineage>
</organism>
<dbReference type="RefSeq" id="WP_345970045.1">
    <property type="nucleotide sequence ID" value="NZ_JAQYXL010000001.1"/>
</dbReference>
<accession>A0ABU9Z4S7</accession>
<dbReference type="Gene3D" id="1.10.10.1550">
    <property type="entry name" value="ROS/MUCR transcriptional regulator protein"/>
    <property type="match status" value="1"/>
</dbReference>
<sequence length="160" mass="17275">MEVEMAVVGQDRRRDHVAHTVQVVSSYVVNNAVPVADLATLVRIVHAAFDGADAPETDAGRTEAPAPTRAQIRRSVGADGLISFIDGRTYQTHKRHLGAHGSTPAAYRECYGLPIDYPMVSPGYAARRSALAKQFGLGRQHPYASRNEARTSSPKAAPKK</sequence>
<dbReference type="EMBL" id="JAQYXL010000001">
    <property type="protein sequence ID" value="MEN3226260.1"/>
    <property type="molecule type" value="Genomic_DNA"/>
</dbReference>
<evidence type="ECO:0000313" key="3">
    <source>
        <dbReference type="EMBL" id="MEN3226260.1"/>
    </source>
</evidence>
<gene>
    <name evidence="3" type="ORF">PUR21_00970</name>
</gene>
<feature type="region of interest" description="Disordered" evidence="2">
    <location>
        <begin position="137"/>
        <end position="160"/>
    </location>
</feature>
<protein>
    <submittedName>
        <fullName evidence="3">MucR family transcriptional regulator</fullName>
    </submittedName>
</protein>
<dbReference type="Pfam" id="PF05443">
    <property type="entry name" value="ROS_MUCR"/>
    <property type="match status" value="1"/>
</dbReference>
<comment type="caution">
    <text evidence="3">The sequence shown here is derived from an EMBL/GenBank/DDBJ whole genome shotgun (WGS) entry which is preliminary data.</text>
</comment>
<evidence type="ECO:0000313" key="4">
    <source>
        <dbReference type="Proteomes" id="UP001404845"/>
    </source>
</evidence>
<keyword evidence="4" id="KW-1185">Reference proteome</keyword>
<reference evidence="3 4" key="1">
    <citation type="journal article" date="2023" name="PLoS ONE">
        <title>Complete genome assembly of Hawai'i environmental nontuberculous mycobacteria reveals unexpected co-isolation with methylobacteria.</title>
        <authorList>
            <person name="Hendrix J."/>
            <person name="Epperson L.E."/>
            <person name="Tong E.I."/>
            <person name="Chan Y.L."/>
            <person name="Hasan N.A."/>
            <person name="Dawrs S.N."/>
            <person name="Norton G.J."/>
            <person name="Virdi R."/>
            <person name="Crooks J.L."/>
            <person name="Chan E.D."/>
            <person name="Honda J.R."/>
            <person name="Strong M."/>
        </authorList>
    </citation>
    <scope>NUCLEOTIDE SEQUENCE [LARGE SCALE GENOMIC DNA]</scope>
    <source>
        <strain evidence="3 4">NJH_HI01</strain>
    </source>
</reference>